<keyword evidence="7" id="KW-1185">Reference proteome</keyword>
<evidence type="ECO:0000256" key="1">
    <source>
        <dbReference type="ARBA" id="ARBA00001946"/>
    </source>
</evidence>
<dbReference type="EMBL" id="CP022983">
    <property type="protein sequence ID" value="ASV66820.1"/>
    <property type="molecule type" value="Genomic_DNA"/>
</dbReference>
<dbReference type="PANTHER" id="PTHR43046:SF12">
    <property type="entry name" value="GDP-MANNOSE MANNOSYL HYDROLASE"/>
    <property type="match status" value="1"/>
</dbReference>
<keyword evidence="2 4" id="KW-0378">Hydrolase</keyword>
<reference evidence="6 7" key="1">
    <citation type="submission" date="2017-08" db="EMBL/GenBank/DDBJ databases">
        <title>Complete Genome Sequence of Bacillus kochii Oregon-R-modENCODE STRAIN BDGP4, isolated from Drosophila melanogaster gut.</title>
        <authorList>
            <person name="Wan K.H."/>
            <person name="Yu C."/>
            <person name="Park S."/>
            <person name="Hammonds A.S."/>
            <person name="Booth B.W."/>
            <person name="Celniker S.E."/>
        </authorList>
    </citation>
    <scope>NUCLEOTIDE SEQUENCE [LARGE SCALE GENOMIC DNA]</scope>
    <source>
        <strain evidence="6 7">BDGP4</strain>
    </source>
</reference>
<dbReference type="CDD" id="cd02883">
    <property type="entry name" value="NUDIX_Hydrolase"/>
    <property type="match status" value="1"/>
</dbReference>
<dbReference type="Pfam" id="PF00293">
    <property type="entry name" value="NUDIX"/>
    <property type="match status" value="1"/>
</dbReference>
<dbReference type="AlphaFoldDB" id="A0A248TFD0"/>
<dbReference type="OrthoDB" id="9787880at2"/>
<gene>
    <name evidence="6" type="ORF">CKF48_05490</name>
</gene>
<dbReference type="PROSITE" id="PS51462">
    <property type="entry name" value="NUDIX"/>
    <property type="match status" value="1"/>
</dbReference>
<evidence type="ECO:0000259" key="5">
    <source>
        <dbReference type="PROSITE" id="PS51462"/>
    </source>
</evidence>
<evidence type="ECO:0000313" key="7">
    <source>
        <dbReference type="Proteomes" id="UP000215137"/>
    </source>
</evidence>
<dbReference type="InterPro" id="IPR000086">
    <property type="entry name" value="NUDIX_hydrolase_dom"/>
</dbReference>
<dbReference type="SUPFAM" id="SSF55811">
    <property type="entry name" value="Nudix"/>
    <property type="match status" value="1"/>
</dbReference>
<dbReference type="Gene3D" id="3.90.79.10">
    <property type="entry name" value="Nucleoside Triphosphate Pyrophosphohydrolase"/>
    <property type="match status" value="1"/>
</dbReference>
<feature type="domain" description="Nudix hydrolase" evidence="5">
    <location>
        <begin position="2"/>
        <end position="130"/>
    </location>
</feature>
<dbReference type="GO" id="GO:0016787">
    <property type="term" value="F:hydrolase activity"/>
    <property type="evidence" value="ECO:0007669"/>
    <property type="project" value="UniProtKB-KW"/>
</dbReference>
<dbReference type="PANTHER" id="PTHR43046">
    <property type="entry name" value="GDP-MANNOSE MANNOSYL HYDROLASE"/>
    <property type="match status" value="1"/>
</dbReference>
<dbReference type="PROSITE" id="PS00893">
    <property type="entry name" value="NUDIX_BOX"/>
    <property type="match status" value="1"/>
</dbReference>
<dbReference type="InterPro" id="IPR020084">
    <property type="entry name" value="NUDIX_hydrolase_CS"/>
</dbReference>
<evidence type="ECO:0000256" key="2">
    <source>
        <dbReference type="ARBA" id="ARBA00022801"/>
    </source>
</evidence>
<evidence type="ECO:0000256" key="3">
    <source>
        <dbReference type="ARBA" id="ARBA00022842"/>
    </source>
</evidence>
<name>A0A248TFD0_9BACI</name>
<comment type="cofactor">
    <cofactor evidence="1">
        <name>Mg(2+)</name>
        <dbReference type="ChEBI" id="CHEBI:18420"/>
    </cofactor>
</comment>
<sequence length="138" mass="15886">MNRVDVAYSLIVDENEENILMVKNIKHNNWSPPGGGVEKGETLLEAAIRETKEETGLDIELGNIVSINEAFMEQENFHAIFFTFKAKVIGGEIEINDRETIEEVRWMSIAEAESWMPYHQKGIRYLLKQSALYYFEGN</sequence>
<evidence type="ECO:0000256" key="4">
    <source>
        <dbReference type="RuleBase" id="RU003476"/>
    </source>
</evidence>
<dbReference type="Proteomes" id="UP000215137">
    <property type="component" value="Chromosome"/>
</dbReference>
<protein>
    <submittedName>
        <fullName evidence="6">DNA mismatch repair protein MutT</fullName>
    </submittedName>
</protein>
<evidence type="ECO:0000313" key="6">
    <source>
        <dbReference type="EMBL" id="ASV66820.1"/>
    </source>
</evidence>
<dbReference type="PRINTS" id="PR00502">
    <property type="entry name" value="NUDIXFAMILY"/>
</dbReference>
<keyword evidence="3" id="KW-0460">Magnesium</keyword>
<accession>A0A248TFD0</accession>
<dbReference type="InterPro" id="IPR020476">
    <property type="entry name" value="Nudix_hydrolase"/>
</dbReference>
<organism evidence="6 7">
    <name type="scientific">Cytobacillus kochii</name>
    <dbReference type="NCBI Taxonomy" id="859143"/>
    <lineage>
        <taxon>Bacteria</taxon>
        <taxon>Bacillati</taxon>
        <taxon>Bacillota</taxon>
        <taxon>Bacilli</taxon>
        <taxon>Bacillales</taxon>
        <taxon>Bacillaceae</taxon>
        <taxon>Cytobacillus</taxon>
    </lineage>
</organism>
<dbReference type="RefSeq" id="WP_095370395.1">
    <property type="nucleotide sequence ID" value="NZ_CP022983.1"/>
</dbReference>
<dbReference type="KEGG" id="bko:CKF48_05490"/>
<comment type="similarity">
    <text evidence="4">Belongs to the Nudix hydrolase family.</text>
</comment>
<dbReference type="InterPro" id="IPR015797">
    <property type="entry name" value="NUDIX_hydrolase-like_dom_sf"/>
</dbReference>
<proteinExistence type="inferred from homology"/>